<dbReference type="RefSeq" id="WP_377162999.1">
    <property type="nucleotide sequence ID" value="NZ_JBHSMQ010000001.1"/>
</dbReference>
<name>A0ABW0KKB7_9BACT</name>
<keyword evidence="2" id="KW-1185">Reference proteome</keyword>
<reference evidence="2" key="1">
    <citation type="journal article" date="2019" name="Int. J. Syst. Evol. Microbiol.">
        <title>The Global Catalogue of Microorganisms (GCM) 10K type strain sequencing project: providing services to taxonomists for standard genome sequencing and annotation.</title>
        <authorList>
            <consortium name="The Broad Institute Genomics Platform"/>
            <consortium name="The Broad Institute Genome Sequencing Center for Infectious Disease"/>
            <person name="Wu L."/>
            <person name="Ma J."/>
        </authorList>
    </citation>
    <scope>NUCLEOTIDE SEQUENCE [LARGE SCALE GENOMIC DNA]</scope>
    <source>
        <strain evidence="2">CGMCC 4.1469</strain>
    </source>
</reference>
<comment type="caution">
    <text evidence="1">The sequence shown here is derived from an EMBL/GenBank/DDBJ whole genome shotgun (WGS) entry which is preliminary data.</text>
</comment>
<gene>
    <name evidence="1" type="ORF">ACFQDI_02355</name>
</gene>
<dbReference type="InterPro" id="IPR032675">
    <property type="entry name" value="LRR_dom_sf"/>
</dbReference>
<dbReference type="EMBL" id="JBHSMQ010000001">
    <property type="protein sequence ID" value="MFC5453685.1"/>
    <property type="molecule type" value="Genomic_DNA"/>
</dbReference>
<dbReference type="SUPFAM" id="SSF52058">
    <property type="entry name" value="L domain-like"/>
    <property type="match status" value="1"/>
</dbReference>
<organism evidence="1 2">
    <name type="scientific">Prosthecobacter fluviatilis</name>
    <dbReference type="NCBI Taxonomy" id="445931"/>
    <lineage>
        <taxon>Bacteria</taxon>
        <taxon>Pseudomonadati</taxon>
        <taxon>Verrucomicrobiota</taxon>
        <taxon>Verrucomicrobiia</taxon>
        <taxon>Verrucomicrobiales</taxon>
        <taxon>Verrucomicrobiaceae</taxon>
        <taxon>Prosthecobacter</taxon>
    </lineage>
</organism>
<evidence type="ECO:0000313" key="1">
    <source>
        <dbReference type="EMBL" id="MFC5453685.1"/>
    </source>
</evidence>
<evidence type="ECO:0000313" key="2">
    <source>
        <dbReference type="Proteomes" id="UP001596052"/>
    </source>
</evidence>
<dbReference type="Gene3D" id="3.80.10.10">
    <property type="entry name" value="Ribonuclease Inhibitor"/>
    <property type="match status" value="1"/>
</dbReference>
<proteinExistence type="predicted"/>
<dbReference type="Proteomes" id="UP001596052">
    <property type="component" value="Unassembled WGS sequence"/>
</dbReference>
<protein>
    <submittedName>
        <fullName evidence="1">Uncharacterized protein</fullName>
    </submittedName>
</protein>
<accession>A0ABW0KKB7</accession>
<sequence>MTTVNSSNQIKFEDYEDGLQATIKNDPLDVAALADQLAAVPNLKRIVLMQPISELKSLGFLEGLVALQSLHINHLPKSADCSALLAIPSLKEITTGDYCWFDCSLLKHIPNLKKFRSGPKTFSLNDLKACEALEWIELRGVKAANCSFVAGMRKLKQLRLWDCKIPHTDGLDQCPQIIDLDLGRSSFLELQALSSLEHLQRLELERCGKIPEASVIMQCLSLVLLNVSHCQFGLKGCFFDSMNSLEVFSGVGIKIDRDALLSLIKLPHLRKVSVSKCYVQDFACRDDLKVFGYK</sequence>